<dbReference type="AlphaFoldDB" id="A0A167LQW8"/>
<evidence type="ECO:0000313" key="3">
    <source>
        <dbReference type="Proteomes" id="UP000077315"/>
    </source>
</evidence>
<dbReference type="PANTHER" id="PTHR33324:SF2">
    <property type="entry name" value="MYB_SANT-LIKE DNA-BINDING DOMAIN-CONTAINING PROTEIN"/>
    <property type="match status" value="1"/>
</dbReference>
<feature type="compositionally biased region" description="Polar residues" evidence="1">
    <location>
        <begin position="127"/>
        <end position="141"/>
    </location>
</feature>
<dbReference type="InParanoid" id="A0A167LQW8"/>
<feature type="region of interest" description="Disordered" evidence="1">
    <location>
        <begin position="178"/>
        <end position="217"/>
    </location>
</feature>
<feature type="region of interest" description="Disordered" evidence="1">
    <location>
        <begin position="122"/>
        <end position="150"/>
    </location>
</feature>
<dbReference type="RefSeq" id="XP_018288967.1">
    <property type="nucleotide sequence ID" value="XM_018432020.1"/>
</dbReference>
<dbReference type="Proteomes" id="UP000077315">
    <property type="component" value="Unassembled WGS sequence"/>
</dbReference>
<dbReference type="VEuPathDB" id="FungiDB:PHYBLDRAFT_148147"/>
<proteinExistence type="predicted"/>
<accession>A0A167LQW8</accession>
<name>A0A167LQW8_PHYB8</name>
<dbReference type="EMBL" id="KV440987">
    <property type="protein sequence ID" value="OAD70927.1"/>
    <property type="molecule type" value="Genomic_DNA"/>
</dbReference>
<organism evidence="2 3">
    <name type="scientific">Phycomyces blakesleeanus (strain ATCC 8743b / DSM 1359 / FGSC 10004 / NBRC 33097 / NRRL 1555)</name>
    <dbReference type="NCBI Taxonomy" id="763407"/>
    <lineage>
        <taxon>Eukaryota</taxon>
        <taxon>Fungi</taxon>
        <taxon>Fungi incertae sedis</taxon>
        <taxon>Mucoromycota</taxon>
        <taxon>Mucoromycotina</taxon>
        <taxon>Mucoromycetes</taxon>
        <taxon>Mucorales</taxon>
        <taxon>Phycomycetaceae</taxon>
        <taxon>Phycomyces</taxon>
    </lineage>
</organism>
<evidence type="ECO:0000313" key="2">
    <source>
        <dbReference type="EMBL" id="OAD70927.1"/>
    </source>
</evidence>
<dbReference type="GeneID" id="28992926"/>
<sequence>MSSQKTTRDHKNINYCAKDGVNNGSILIDIVIEWITEDNNFSHWKGGETKDTIKETLCSEIREIMIKHGITHQSNQDICGKLQYLQNKYNDIYKFINQTGDHYKKIQILLYSGASNGQKTIDIGKKSSLSNSTQQPTATTSESHRPSKRAQYNIDSSICEVVKNYADINNRHMELLEKQHESTERHRKAKDEEQRWANIENERIQNRKLDIEQKQVD</sequence>
<dbReference type="PANTHER" id="PTHR33324">
    <property type="entry name" value="EXPRESSED PROTEIN"/>
    <property type="match status" value="1"/>
</dbReference>
<keyword evidence="3" id="KW-1185">Reference proteome</keyword>
<protein>
    <submittedName>
        <fullName evidence="2">Uncharacterized protein</fullName>
    </submittedName>
</protein>
<reference evidence="3" key="1">
    <citation type="submission" date="2015-06" db="EMBL/GenBank/DDBJ databases">
        <title>Expansion of signal transduction pathways in fungi by whole-genome duplication.</title>
        <authorList>
            <consortium name="DOE Joint Genome Institute"/>
            <person name="Corrochano L.M."/>
            <person name="Kuo A."/>
            <person name="Marcet-Houben M."/>
            <person name="Polaino S."/>
            <person name="Salamov A."/>
            <person name="Villalobos J.M."/>
            <person name="Alvarez M.I."/>
            <person name="Avalos J."/>
            <person name="Benito E.P."/>
            <person name="Benoit I."/>
            <person name="Burger G."/>
            <person name="Camino L.P."/>
            <person name="Canovas D."/>
            <person name="Cerda-Olmedo E."/>
            <person name="Cheng J.-F."/>
            <person name="Dominguez A."/>
            <person name="Elias M."/>
            <person name="Eslava A.P."/>
            <person name="Glaser F."/>
            <person name="Grimwood J."/>
            <person name="Gutierrez G."/>
            <person name="Heitman J."/>
            <person name="Henrissat B."/>
            <person name="Iturriaga E.A."/>
            <person name="Lang B.F."/>
            <person name="Lavin J.L."/>
            <person name="Lee S."/>
            <person name="Li W."/>
            <person name="Lindquist E."/>
            <person name="Lopez-Garcia S."/>
            <person name="Luque E.M."/>
            <person name="Marcos A.T."/>
            <person name="Martin J."/>
            <person name="McCluskey K."/>
            <person name="Medina H.R."/>
            <person name="Miralles-Duran A."/>
            <person name="Miyazaki A."/>
            <person name="Munoz-Torres E."/>
            <person name="Oguiza J.A."/>
            <person name="Ohm R."/>
            <person name="Olmedo M."/>
            <person name="Orejas M."/>
            <person name="Ortiz-Castellanos L."/>
            <person name="Pisabarro A.G."/>
            <person name="Rodriguez-Romero J."/>
            <person name="Ruiz-Herrera J."/>
            <person name="Ruiz-Vazquez R."/>
            <person name="Sanz C."/>
            <person name="Schackwitz W."/>
            <person name="Schmutz J."/>
            <person name="Shahriari M."/>
            <person name="Shelest E."/>
            <person name="Silva-Franco F."/>
            <person name="Soanes D."/>
            <person name="Syed K."/>
            <person name="Tagua V.G."/>
            <person name="Talbot N.J."/>
            <person name="Thon M."/>
            <person name="De vries R.P."/>
            <person name="Wiebenga A."/>
            <person name="Yadav J.S."/>
            <person name="Braun E.L."/>
            <person name="Baker S."/>
            <person name="Garre V."/>
            <person name="Horwitz B."/>
            <person name="Torres-Martinez S."/>
            <person name="Idnurm A."/>
            <person name="Herrera-Estrella A."/>
            <person name="Gabaldon T."/>
            <person name="Grigoriev I.V."/>
        </authorList>
    </citation>
    <scope>NUCLEOTIDE SEQUENCE [LARGE SCALE GENOMIC DNA]</scope>
    <source>
        <strain evidence="3">NRRL 1555(-)</strain>
    </source>
</reference>
<gene>
    <name evidence="2" type="ORF">PHYBLDRAFT_148147</name>
</gene>
<dbReference type="OrthoDB" id="168171at2759"/>
<evidence type="ECO:0000256" key="1">
    <source>
        <dbReference type="SAM" id="MobiDB-lite"/>
    </source>
</evidence>